<sequence length="268" mass="30173">MEGESVTLQTDVNVQRDDLILWMFNVNNADTRIAEIHRQSIYIYNKTVIFVDRVKMDSQTGSLTIRDIRTEHSGLYKLTIIQEKTTYRTFSVAVYAHLPIPVIKSNSSVAAERTSDSRCSVLCSVVNVSAVSLSWYKGNSVLSSISVSDLSISLSLLLEVEYQDNTYSCVVNNTITNRITHLNTSQTCQERSESLQNSHLVGITVSVILVLVVSSAVLIYFHQRKCKSAQTCDKEVLYAEATFHAHRVRKAKLLLDVDTKTTVIYRIQ</sequence>
<dbReference type="PANTHER" id="PTHR21063">
    <property type="entry name" value="LFA-3"/>
    <property type="match status" value="1"/>
</dbReference>
<feature type="transmembrane region" description="Helical" evidence="1">
    <location>
        <begin position="200"/>
        <end position="221"/>
    </location>
</feature>
<keyword evidence="3" id="KW-1185">Reference proteome</keyword>
<protein>
    <submittedName>
        <fullName evidence="4">Uncharacterized protein LOC100007836</fullName>
    </submittedName>
</protein>
<feature type="domain" description="Ig-like" evidence="2">
    <location>
        <begin position="101"/>
        <end position="180"/>
    </location>
</feature>
<gene>
    <name evidence="4 5" type="primary">si:dkey-253d23.3</name>
</gene>
<dbReference type="FunFam" id="2.60.40.10:FF:002431">
    <property type="entry name" value="Si:ch211-222k6.3"/>
    <property type="match status" value="1"/>
</dbReference>
<proteinExistence type="predicted"/>
<dbReference type="InterPro" id="IPR013783">
    <property type="entry name" value="Ig-like_fold"/>
</dbReference>
<evidence type="ECO:0000259" key="2">
    <source>
        <dbReference type="PROSITE" id="PS50835"/>
    </source>
</evidence>
<dbReference type="PROSITE" id="PS50835">
    <property type="entry name" value="IG_LIKE"/>
    <property type="match status" value="1"/>
</dbReference>
<dbReference type="InterPro" id="IPR036179">
    <property type="entry name" value="Ig-like_dom_sf"/>
</dbReference>
<keyword evidence="1" id="KW-0472">Membrane</keyword>
<dbReference type="RefSeq" id="NP_001418187.1">
    <property type="nucleotide sequence ID" value="NM_001431258.1"/>
</dbReference>
<dbReference type="ZFIN" id="ZDB-GENE-050208-330">
    <property type="gene designation" value="si:dkey-253d23.3"/>
</dbReference>
<dbReference type="PANTHER" id="PTHR21063:SF4">
    <property type="entry name" value="CD48 ANTIGEN-RELATED"/>
    <property type="match status" value="1"/>
</dbReference>
<dbReference type="AlphaFoldDB" id="A0AB13ABV4"/>
<evidence type="ECO:0000313" key="3">
    <source>
        <dbReference type="Proteomes" id="UP000000437"/>
    </source>
</evidence>
<dbReference type="SUPFAM" id="SSF48726">
    <property type="entry name" value="Immunoglobulin"/>
    <property type="match status" value="2"/>
</dbReference>
<reference evidence="4" key="2">
    <citation type="journal article" date="2016" name="BMC Genomics">
        <title>Gene evolution and gene expression after whole genome duplication in fish: the PhyloFish database.</title>
        <authorList>
            <person name="Pasquier J."/>
            <person name="Cabau C."/>
            <person name="Nguyen T."/>
            <person name="Jouanno E."/>
            <person name="Severac D."/>
            <person name="Braasch I."/>
            <person name="Journot L."/>
            <person name="Pontarotti P."/>
            <person name="Klopp C."/>
            <person name="Postlethwait J.H."/>
            <person name="Guiguen Y."/>
            <person name="Bobe J."/>
        </authorList>
    </citation>
    <scope>NUCLEOTIDE SEQUENCE</scope>
    <source>
        <strain evidence="4">Tuebingen</strain>
    </source>
</reference>
<dbReference type="GeneID" id="100007836"/>
<reference evidence="4" key="3">
    <citation type="submission" date="2025-08" db="UniProtKB">
        <authorList>
            <consortium name="RefSeq"/>
        </authorList>
    </citation>
    <scope>IDENTIFICATION</scope>
    <source>
        <strain evidence="4">Tuebingen</strain>
    </source>
</reference>
<organism evidence="3 4">
    <name type="scientific">Danio rerio</name>
    <name type="common">Zebrafish</name>
    <name type="synonym">Brachydanio rerio</name>
    <dbReference type="NCBI Taxonomy" id="7955"/>
    <lineage>
        <taxon>Eukaryota</taxon>
        <taxon>Metazoa</taxon>
        <taxon>Chordata</taxon>
        <taxon>Craniata</taxon>
        <taxon>Vertebrata</taxon>
        <taxon>Euteleostomi</taxon>
        <taxon>Actinopterygii</taxon>
        <taxon>Neopterygii</taxon>
        <taxon>Teleostei</taxon>
        <taxon>Ostariophysi</taxon>
        <taxon>Cypriniformes</taxon>
        <taxon>Danionidae</taxon>
        <taxon>Danioninae</taxon>
        <taxon>Danio</taxon>
    </lineage>
</organism>
<dbReference type="InterPro" id="IPR007110">
    <property type="entry name" value="Ig-like_dom"/>
</dbReference>
<evidence type="ECO:0000256" key="1">
    <source>
        <dbReference type="SAM" id="Phobius"/>
    </source>
</evidence>
<evidence type="ECO:0000313" key="4">
    <source>
        <dbReference type="RefSeq" id="NP_001418187.1"/>
    </source>
</evidence>
<dbReference type="Proteomes" id="UP000000437">
    <property type="component" value="Chromosome 22"/>
</dbReference>
<evidence type="ECO:0000313" key="5">
    <source>
        <dbReference type="ZFIN" id="ZDB-GENE-050208-330"/>
    </source>
</evidence>
<keyword evidence="1" id="KW-1133">Transmembrane helix</keyword>
<dbReference type="Gene3D" id="2.60.40.10">
    <property type="entry name" value="Immunoglobulins"/>
    <property type="match status" value="2"/>
</dbReference>
<name>A0AB13ABV4_DANRE</name>
<reference evidence="4" key="1">
    <citation type="journal article" date="2015" name="Nat. Commun.">
        <title>RFX transcription factors are essential for hearing in mice.</title>
        <authorList>
            <person name="Elkon R."/>
            <person name="Milon B."/>
            <person name="Morrison L."/>
            <person name="Shah M."/>
            <person name="Vijayakumar S."/>
            <person name="Racherla M."/>
            <person name="Leitch C.C."/>
            <person name="Silipino L."/>
            <person name="Hadi S."/>
            <person name="Weiss-Gayet M."/>
            <person name="Barras E."/>
            <person name="Schmid C.D."/>
            <person name="Ait-Lounis A."/>
            <person name="Barnes A."/>
            <person name="Song Y."/>
            <person name="Eisenman D.J."/>
            <person name="Eliyahu E."/>
            <person name="Frolenkov G.I."/>
            <person name="Strome S.E."/>
            <person name="Durand B."/>
            <person name="Zaghloul N.A."/>
            <person name="Jones S.M."/>
            <person name="Reith W."/>
            <person name="Hertzano R."/>
        </authorList>
    </citation>
    <scope>NUCLEOTIDE SEQUENCE</scope>
    <source>
        <strain evidence="4">Tuebingen</strain>
    </source>
</reference>
<keyword evidence="1" id="KW-0812">Transmembrane</keyword>
<dbReference type="AGR" id="ZFIN:ZDB-GENE-050208-330"/>
<accession>A0AB13ABV4</accession>